<keyword evidence="6 7" id="KW-0472">Membrane</keyword>
<evidence type="ECO:0000313" key="10">
    <source>
        <dbReference type="EMBL" id="MCC2168085.1"/>
    </source>
</evidence>
<organism evidence="10 11">
    <name type="scientific">Gallintestinimicrobium propionicum</name>
    <dbReference type="NCBI Taxonomy" id="2981770"/>
    <lineage>
        <taxon>Bacteria</taxon>
        <taxon>Bacillati</taxon>
        <taxon>Bacillota</taxon>
        <taxon>Clostridia</taxon>
        <taxon>Lachnospirales</taxon>
        <taxon>Lachnospiraceae</taxon>
        <taxon>Gallintestinimicrobium</taxon>
    </lineage>
</organism>
<dbReference type="Pfam" id="PF00664">
    <property type="entry name" value="ABC_membrane"/>
    <property type="match status" value="1"/>
</dbReference>
<dbReference type="Gene3D" id="3.40.50.300">
    <property type="entry name" value="P-loop containing nucleotide triphosphate hydrolases"/>
    <property type="match status" value="1"/>
</dbReference>
<dbReference type="CDD" id="cd07346">
    <property type="entry name" value="ABC_6TM_exporters"/>
    <property type="match status" value="1"/>
</dbReference>
<keyword evidence="4 10" id="KW-0067">ATP-binding</keyword>
<evidence type="ECO:0000256" key="1">
    <source>
        <dbReference type="ARBA" id="ARBA00004651"/>
    </source>
</evidence>
<reference evidence="10 11" key="1">
    <citation type="submission" date="2021-10" db="EMBL/GenBank/DDBJ databases">
        <title>Anaerobic single-cell dispensing facilitates the cultivation of human gut bacteria.</title>
        <authorList>
            <person name="Afrizal A."/>
        </authorList>
    </citation>
    <scope>NUCLEOTIDE SEQUENCE [LARGE SCALE GENOMIC DNA]</scope>
    <source>
        <strain evidence="10 11">CLA-AA-H244</strain>
    </source>
</reference>
<dbReference type="SUPFAM" id="SSF52540">
    <property type="entry name" value="P-loop containing nucleoside triphosphate hydrolases"/>
    <property type="match status" value="1"/>
</dbReference>
<feature type="domain" description="ABC transmembrane type-1" evidence="9">
    <location>
        <begin position="37"/>
        <end position="326"/>
    </location>
</feature>
<dbReference type="InterPro" id="IPR011527">
    <property type="entry name" value="ABC1_TM_dom"/>
</dbReference>
<evidence type="ECO:0000256" key="4">
    <source>
        <dbReference type="ARBA" id="ARBA00022840"/>
    </source>
</evidence>
<sequence length="592" mass="65730">MAEGTTMCDRKESGIRTAWKKPDQIGSYFVTEWKPLLAVTVSGLIYNIGLLAGPWFEGRLAQCLLDVFTGKKFFTDMLLLVCAYVAVIGFVQGARYIKRFYVRRFANDINRSMKQVLYGNLVHKSVGELEKEGAGSLLTKAVSDVDACVEGIRKFTTEIFDTGIALLAYAAMLLWYDWRLALLCLLFPPFSYLMAEKMKTVVERSNAAYKESAGRLNTATLDRAGNAVTYRIYGCEKQRSGMYEKQLDDYEKTAVRAGMQVVAMPPLYQVISMGSTVLILYFGSKNVLNSGWTVWNIAAFTTFLSCYGKLAVKSSKAAKLFNSVQKANVSWKRIRPLLTEPPEETEEKTAGAVSLKLDQAGGAYPGGKQIFDGLTISAKPGQIIGITGPVACGKSTLGKIFLGEVPYTGHVLLNGKELSEYSDRERRSMVGWQGHDPELLADSVRNNVALGEEQIDVGRELSRVCLDREVSEMENGIDTLVGSRGVRLSGGQQARTALARTLSHAKPLIVLDDPFAALDRNTEEEIFRELKAMSKDRIILLISHRLYLFGQMDQVIWMENGQTQTGTHEKMLQIVPEYANLCKVWKEGADHA</sequence>
<dbReference type="PANTHER" id="PTHR43394">
    <property type="entry name" value="ATP-DEPENDENT PERMEASE MDL1, MITOCHONDRIAL"/>
    <property type="match status" value="1"/>
</dbReference>
<dbReference type="InterPro" id="IPR003593">
    <property type="entry name" value="AAA+_ATPase"/>
</dbReference>
<keyword evidence="2 7" id="KW-0812">Transmembrane</keyword>
<dbReference type="GO" id="GO:0015421">
    <property type="term" value="F:ABC-type oligopeptide transporter activity"/>
    <property type="evidence" value="ECO:0007669"/>
    <property type="project" value="TreeGrafter"/>
</dbReference>
<evidence type="ECO:0000256" key="6">
    <source>
        <dbReference type="ARBA" id="ARBA00023136"/>
    </source>
</evidence>
<dbReference type="AlphaFoldDB" id="A0AAE3AWG3"/>
<dbReference type="SMART" id="SM00382">
    <property type="entry name" value="AAA"/>
    <property type="match status" value="1"/>
</dbReference>
<dbReference type="RefSeq" id="WP_308728487.1">
    <property type="nucleotide sequence ID" value="NZ_JAJEQF010000027.1"/>
</dbReference>
<dbReference type="InterPro" id="IPR039421">
    <property type="entry name" value="Type_1_exporter"/>
</dbReference>
<feature type="domain" description="ABC transporter" evidence="8">
    <location>
        <begin position="355"/>
        <end position="584"/>
    </location>
</feature>
<feature type="transmembrane region" description="Helical" evidence="7">
    <location>
        <begin position="77"/>
        <end position="97"/>
    </location>
</feature>
<dbReference type="PANTHER" id="PTHR43394:SF1">
    <property type="entry name" value="ATP-BINDING CASSETTE SUB-FAMILY B MEMBER 10, MITOCHONDRIAL"/>
    <property type="match status" value="1"/>
</dbReference>
<evidence type="ECO:0000256" key="3">
    <source>
        <dbReference type="ARBA" id="ARBA00022741"/>
    </source>
</evidence>
<evidence type="ECO:0000259" key="8">
    <source>
        <dbReference type="PROSITE" id="PS50893"/>
    </source>
</evidence>
<dbReference type="Pfam" id="PF00005">
    <property type="entry name" value="ABC_tran"/>
    <property type="match status" value="1"/>
</dbReference>
<dbReference type="InterPro" id="IPR036640">
    <property type="entry name" value="ABC1_TM_sf"/>
</dbReference>
<evidence type="ECO:0000256" key="2">
    <source>
        <dbReference type="ARBA" id="ARBA00022692"/>
    </source>
</evidence>
<keyword evidence="11" id="KW-1185">Reference proteome</keyword>
<gene>
    <name evidence="10" type="ORF">LKD45_10370</name>
</gene>
<dbReference type="PROSITE" id="PS50893">
    <property type="entry name" value="ABC_TRANSPORTER_2"/>
    <property type="match status" value="1"/>
</dbReference>
<proteinExistence type="predicted"/>
<dbReference type="EMBL" id="JAJEQF010000027">
    <property type="protein sequence ID" value="MCC2168085.1"/>
    <property type="molecule type" value="Genomic_DNA"/>
</dbReference>
<name>A0AAE3AWG3_9FIRM</name>
<feature type="transmembrane region" description="Helical" evidence="7">
    <location>
        <begin position="36"/>
        <end position="56"/>
    </location>
</feature>
<evidence type="ECO:0000256" key="7">
    <source>
        <dbReference type="SAM" id="Phobius"/>
    </source>
</evidence>
<comment type="caution">
    <text evidence="10">The sequence shown here is derived from an EMBL/GenBank/DDBJ whole genome shotgun (WGS) entry which is preliminary data.</text>
</comment>
<evidence type="ECO:0000259" key="9">
    <source>
        <dbReference type="PROSITE" id="PS50929"/>
    </source>
</evidence>
<dbReference type="GO" id="GO:0005524">
    <property type="term" value="F:ATP binding"/>
    <property type="evidence" value="ECO:0007669"/>
    <property type="project" value="UniProtKB-KW"/>
</dbReference>
<evidence type="ECO:0000313" key="11">
    <source>
        <dbReference type="Proteomes" id="UP001199355"/>
    </source>
</evidence>
<dbReference type="PROSITE" id="PS50929">
    <property type="entry name" value="ABC_TM1F"/>
    <property type="match status" value="1"/>
</dbReference>
<protein>
    <submittedName>
        <fullName evidence="10">ABC transporter ATP-binding protein/permease</fullName>
    </submittedName>
</protein>
<keyword evidence="5 7" id="KW-1133">Transmembrane helix</keyword>
<dbReference type="CDD" id="cd03228">
    <property type="entry name" value="ABCC_MRP_Like"/>
    <property type="match status" value="1"/>
</dbReference>
<dbReference type="Proteomes" id="UP001199355">
    <property type="component" value="Unassembled WGS sequence"/>
</dbReference>
<dbReference type="Gene3D" id="1.20.1560.10">
    <property type="entry name" value="ABC transporter type 1, transmembrane domain"/>
    <property type="match status" value="1"/>
</dbReference>
<dbReference type="GO" id="GO:0005886">
    <property type="term" value="C:plasma membrane"/>
    <property type="evidence" value="ECO:0007669"/>
    <property type="project" value="UniProtKB-SubCell"/>
</dbReference>
<accession>A0AAE3AWG3</accession>
<dbReference type="SUPFAM" id="SSF90123">
    <property type="entry name" value="ABC transporter transmembrane region"/>
    <property type="match status" value="1"/>
</dbReference>
<dbReference type="GO" id="GO:0016887">
    <property type="term" value="F:ATP hydrolysis activity"/>
    <property type="evidence" value="ECO:0007669"/>
    <property type="project" value="InterPro"/>
</dbReference>
<comment type="subcellular location">
    <subcellularLocation>
        <location evidence="1">Cell membrane</location>
        <topology evidence="1">Multi-pass membrane protein</topology>
    </subcellularLocation>
</comment>
<dbReference type="InterPro" id="IPR003439">
    <property type="entry name" value="ABC_transporter-like_ATP-bd"/>
</dbReference>
<evidence type="ECO:0000256" key="5">
    <source>
        <dbReference type="ARBA" id="ARBA00022989"/>
    </source>
</evidence>
<keyword evidence="3" id="KW-0547">Nucleotide-binding</keyword>
<dbReference type="InterPro" id="IPR027417">
    <property type="entry name" value="P-loop_NTPase"/>
</dbReference>